<evidence type="ECO:0000313" key="5">
    <source>
        <dbReference type="Proteomes" id="UP001168528"/>
    </source>
</evidence>
<proteinExistence type="predicted"/>
<gene>
    <name evidence="4" type="ORF">Q0590_09595</name>
</gene>
<dbReference type="PANTHER" id="PTHR31988:SF19">
    <property type="entry name" value="9-O-ACETYL-N-ACETYLNEURAMINIC ACID DEACETYLASE-RELATED"/>
    <property type="match status" value="1"/>
</dbReference>
<keyword evidence="5" id="KW-1185">Reference proteome</keyword>
<dbReference type="InterPro" id="IPR005181">
    <property type="entry name" value="SASA"/>
</dbReference>
<dbReference type="InterPro" id="IPR052940">
    <property type="entry name" value="Carb_Esterase_6"/>
</dbReference>
<name>A0ABT8R6W7_9BACT</name>
<feature type="domain" description="Sialate O-acetylesterase" evidence="3">
    <location>
        <begin position="39"/>
        <end position="265"/>
    </location>
</feature>
<dbReference type="InterPro" id="IPR036514">
    <property type="entry name" value="SGNH_hydro_sf"/>
</dbReference>
<sequence length="274" mass="30637">MKQQIYMRYFVLMVVVLINGCSKSHNLPKQASVTQDSVFHIYLLMGQSNMAGRGIVEPEDQQTHSRVWMLDKNNTWQPAREPMHFDKPIAGVGPGFRFGKQMAEANQTVTICLVPSAAGGSSIDAWKTGGYHDQTNSYPYDEAMKRAKIASHKGEIKGVLWHQGESDSRPGQAATYSQKLQELIQNIRKELASPELPFIVATLPDFYVRKFPEASLINQALQDLPNQVPNTACISTSDLSHKGDTTHFDSPSARKLGERYARAMQALQKKSRTK</sequence>
<reference evidence="4" key="1">
    <citation type="submission" date="2023-07" db="EMBL/GenBank/DDBJ databases">
        <title>The genome sequence of Rhodocytophaga aerolata KACC 12507.</title>
        <authorList>
            <person name="Zhang X."/>
        </authorList>
    </citation>
    <scope>NUCLEOTIDE SEQUENCE</scope>
    <source>
        <strain evidence="4">KACC 12507</strain>
    </source>
</reference>
<dbReference type="RefSeq" id="WP_302037306.1">
    <property type="nucleotide sequence ID" value="NZ_JAUKPO010000004.1"/>
</dbReference>
<evidence type="ECO:0000256" key="1">
    <source>
        <dbReference type="ARBA" id="ARBA00022801"/>
    </source>
</evidence>
<dbReference type="Pfam" id="PF03629">
    <property type="entry name" value="SASA"/>
    <property type="match status" value="1"/>
</dbReference>
<protein>
    <submittedName>
        <fullName evidence="4">Sialate O-acetylesterase</fullName>
    </submittedName>
</protein>
<feature type="region of interest" description="Disordered" evidence="2">
    <location>
        <begin position="235"/>
        <end position="255"/>
    </location>
</feature>
<evidence type="ECO:0000256" key="2">
    <source>
        <dbReference type="SAM" id="MobiDB-lite"/>
    </source>
</evidence>
<keyword evidence="1" id="KW-0378">Hydrolase</keyword>
<dbReference type="SUPFAM" id="SSF52266">
    <property type="entry name" value="SGNH hydrolase"/>
    <property type="match status" value="1"/>
</dbReference>
<comment type="caution">
    <text evidence="4">The sequence shown here is derived from an EMBL/GenBank/DDBJ whole genome shotgun (WGS) entry which is preliminary data.</text>
</comment>
<dbReference type="Proteomes" id="UP001168528">
    <property type="component" value="Unassembled WGS sequence"/>
</dbReference>
<dbReference type="PANTHER" id="PTHR31988">
    <property type="entry name" value="ESTERASE, PUTATIVE (DUF303)-RELATED"/>
    <property type="match status" value="1"/>
</dbReference>
<evidence type="ECO:0000313" key="4">
    <source>
        <dbReference type="EMBL" id="MDO1446502.1"/>
    </source>
</evidence>
<dbReference type="EMBL" id="JAUKPO010000004">
    <property type="protein sequence ID" value="MDO1446502.1"/>
    <property type="molecule type" value="Genomic_DNA"/>
</dbReference>
<dbReference type="Gene3D" id="3.40.50.1110">
    <property type="entry name" value="SGNH hydrolase"/>
    <property type="match status" value="1"/>
</dbReference>
<accession>A0ABT8R6W7</accession>
<evidence type="ECO:0000259" key="3">
    <source>
        <dbReference type="Pfam" id="PF03629"/>
    </source>
</evidence>
<organism evidence="4 5">
    <name type="scientific">Rhodocytophaga aerolata</name>
    <dbReference type="NCBI Taxonomy" id="455078"/>
    <lineage>
        <taxon>Bacteria</taxon>
        <taxon>Pseudomonadati</taxon>
        <taxon>Bacteroidota</taxon>
        <taxon>Cytophagia</taxon>
        <taxon>Cytophagales</taxon>
        <taxon>Rhodocytophagaceae</taxon>
        <taxon>Rhodocytophaga</taxon>
    </lineage>
</organism>